<protein>
    <submittedName>
        <fullName evidence="1">Uncharacterized protein</fullName>
    </submittedName>
</protein>
<dbReference type="Proteomes" id="UP001177021">
    <property type="component" value="Unassembled WGS sequence"/>
</dbReference>
<evidence type="ECO:0000313" key="1">
    <source>
        <dbReference type="EMBL" id="CAJ2628750.1"/>
    </source>
</evidence>
<gene>
    <name evidence="1" type="ORF">MILVUS5_LOCUS895</name>
</gene>
<proteinExistence type="predicted"/>
<organism evidence="1 2">
    <name type="scientific">Trifolium pratense</name>
    <name type="common">Red clover</name>
    <dbReference type="NCBI Taxonomy" id="57577"/>
    <lineage>
        <taxon>Eukaryota</taxon>
        <taxon>Viridiplantae</taxon>
        <taxon>Streptophyta</taxon>
        <taxon>Embryophyta</taxon>
        <taxon>Tracheophyta</taxon>
        <taxon>Spermatophyta</taxon>
        <taxon>Magnoliopsida</taxon>
        <taxon>eudicotyledons</taxon>
        <taxon>Gunneridae</taxon>
        <taxon>Pentapetalae</taxon>
        <taxon>rosids</taxon>
        <taxon>fabids</taxon>
        <taxon>Fabales</taxon>
        <taxon>Fabaceae</taxon>
        <taxon>Papilionoideae</taxon>
        <taxon>50 kb inversion clade</taxon>
        <taxon>NPAAA clade</taxon>
        <taxon>Hologalegina</taxon>
        <taxon>IRL clade</taxon>
        <taxon>Trifolieae</taxon>
        <taxon>Trifolium</taxon>
    </lineage>
</organism>
<evidence type="ECO:0000313" key="2">
    <source>
        <dbReference type="Proteomes" id="UP001177021"/>
    </source>
</evidence>
<sequence length="365" mass="39459">MSLLDHLWDDTVAGPRPENGLGKLRKHPTFPSPSISDKEAGAAGNVRSYGGDSSPEDGMKVTRSIMIMKPNGYQISQSESAPASPAGSTPPVSPFSGKPNGVCVSQGGRFPPFKSEGNPPKRGPKDLTLCRVFRKKTCCDVTHTHPALLSVRKLASGGEASQECLHLWELLECAICDPRVGTQSGPPLICASLCERIYDACSNAYFSMDVKTQVLAPCGVNDFVCGRAAEWVSNGTDLCVAAGFRVKSSDIVHVASEETFCYGDKASLGSVADSWKASQFESTKKGENSVILDDFQQWARDMPFNERVSWAIGGMVLTAGLVFISKRKSNSQRQKLAAIKRTARKLGSRMVDQQPSNVPEDRKRI</sequence>
<keyword evidence="2" id="KW-1185">Reference proteome</keyword>
<comment type="caution">
    <text evidence="1">The sequence shown here is derived from an EMBL/GenBank/DDBJ whole genome shotgun (WGS) entry which is preliminary data.</text>
</comment>
<accession>A0ACB0I9I8</accession>
<dbReference type="EMBL" id="CASHSV030000001">
    <property type="protein sequence ID" value="CAJ2628750.1"/>
    <property type="molecule type" value="Genomic_DNA"/>
</dbReference>
<reference evidence="1" key="1">
    <citation type="submission" date="2023-10" db="EMBL/GenBank/DDBJ databases">
        <authorList>
            <person name="Rodriguez Cubillos JULIANA M."/>
            <person name="De Vega J."/>
        </authorList>
    </citation>
    <scope>NUCLEOTIDE SEQUENCE</scope>
</reference>
<name>A0ACB0I9I8_TRIPR</name>